<accession>A0A914Z5W2</accession>
<dbReference type="AlphaFoldDB" id="A0A914Z5W2"/>
<keyword evidence="1" id="KW-1185">Reference proteome</keyword>
<proteinExistence type="predicted"/>
<dbReference type="WBParaSite" id="PSU_v2.g7727.t1">
    <property type="protein sequence ID" value="PSU_v2.g7727.t1"/>
    <property type="gene ID" value="PSU_v2.g7727"/>
</dbReference>
<protein>
    <submittedName>
        <fullName evidence="2">Uncharacterized protein</fullName>
    </submittedName>
</protein>
<sequence length="173" mass="20641">MEKNLKAKIYIHDGYISLDIVNRGYTIIYELARMNGLELPMISEMVMNREKVYRDHADYWNDAKCGFLDLLINSSYRERQPIFVKKLIDEINMVKKIFRHKDFPYFSLINIIEIYSNKIIEAMAEYLVTNGITINQFYSINGDEILFQPRKPFRINYIEDYIFAKTGFTIKLH</sequence>
<evidence type="ECO:0000313" key="2">
    <source>
        <dbReference type="WBParaSite" id="PSU_v2.g7727.t1"/>
    </source>
</evidence>
<organism evidence="1 2">
    <name type="scientific">Panagrolaimus superbus</name>
    <dbReference type="NCBI Taxonomy" id="310955"/>
    <lineage>
        <taxon>Eukaryota</taxon>
        <taxon>Metazoa</taxon>
        <taxon>Ecdysozoa</taxon>
        <taxon>Nematoda</taxon>
        <taxon>Chromadorea</taxon>
        <taxon>Rhabditida</taxon>
        <taxon>Tylenchina</taxon>
        <taxon>Panagrolaimomorpha</taxon>
        <taxon>Panagrolaimoidea</taxon>
        <taxon>Panagrolaimidae</taxon>
        <taxon>Panagrolaimus</taxon>
    </lineage>
</organism>
<reference evidence="2" key="1">
    <citation type="submission" date="2022-11" db="UniProtKB">
        <authorList>
            <consortium name="WormBaseParasite"/>
        </authorList>
    </citation>
    <scope>IDENTIFICATION</scope>
</reference>
<dbReference type="Proteomes" id="UP000887577">
    <property type="component" value="Unplaced"/>
</dbReference>
<evidence type="ECO:0000313" key="1">
    <source>
        <dbReference type="Proteomes" id="UP000887577"/>
    </source>
</evidence>
<name>A0A914Z5W2_9BILA</name>